<dbReference type="SUPFAM" id="SSF47954">
    <property type="entry name" value="Cyclin-like"/>
    <property type="match status" value="1"/>
</dbReference>
<comment type="caution">
    <text evidence="1">The sequence shown here is derived from an EMBL/GenBank/DDBJ whole genome shotgun (WGS) entry which is preliminary data.</text>
</comment>
<dbReference type="InterPro" id="IPR036915">
    <property type="entry name" value="Cyclin-like_sf"/>
</dbReference>
<feature type="non-terminal residue" evidence="1">
    <location>
        <position position="42"/>
    </location>
</feature>
<sequence>DVGASCLFLAAKITDNRRDLNLISDFSARISLKQMQHISSDH</sequence>
<keyword evidence="2" id="KW-1185">Reference proteome</keyword>
<feature type="non-terminal residue" evidence="1">
    <location>
        <position position="1"/>
    </location>
</feature>
<name>A0ABN7X8D7_GIGMA</name>
<dbReference type="EMBL" id="CAJVQB010095141">
    <property type="protein sequence ID" value="CAG8849183.1"/>
    <property type="molecule type" value="Genomic_DNA"/>
</dbReference>
<reference evidence="1 2" key="1">
    <citation type="submission" date="2021-06" db="EMBL/GenBank/DDBJ databases">
        <authorList>
            <person name="Kallberg Y."/>
            <person name="Tangrot J."/>
            <person name="Rosling A."/>
        </authorList>
    </citation>
    <scope>NUCLEOTIDE SEQUENCE [LARGE SCALE GENOMIC DNA]</scope>
    <source>
        <strain evidence="1 2">120-4 pot B 10/14</strain>
    </source>
</reference>
<evidence type="ECO:0000313" key="1">
    <source>
        <dbReference type="EMBL" id="CAG8849183.1"/>
    </source>
</evidence>
<dbReference type="Proteomes" id="UP000789901">
    <property type="component" value="Unassembled WGS sequence"/>
</dbReference>
<protein>
    <submittedName>
        <fullName evidence="1">2808_t:CDS:1</fullName>
    </submittedName>
</protein>
<organism evidence="1 2">
    <name type="scientific">Gigaspora margarita</name>
    <dbReference type="NCBI Taxonomy" id="4874"/>
    <lineage>
        <taxon>Eukaryota</taxon>
        <taxon>Fungi</taxon>
        <taxon>Fungi incertae sedis</taxon>
        <taxon>Mucoromycota</taxon>
        <taxon>Glomeromycotina</taxon>
        <taxon>Glomeromycetes</taxon>
        <taxon>Diversisporales</taxon>
        <taxon>Gigasporaceae</taxon>
        <taxon>Gigaspora</taxon>
    </lineage>
</organism>
<accession>A0ABN7X8D7</accession>
<proteinExistence type="predicted"/>
<evidence type="ECO:0000313" key="2">
    <source>
        <dbReference type="Proteomes" id="UP000789901"/>
    </source>
</evidence>
<gene>
    <name evidence="1" type="ORF">GMARGA_LOCUS39572</name>
</gene>